<comment type="subcellular location">
    <subcellularLocation>
        <location evidence="1">Nucleus</location>
    </subcellularLocation>
</comment>
<gene>
    <name evidence="5" type="ORF">SPARVUS_LOCUS11458071</name>
</gene>
<keyword evidence="4" id="KW-0539">Nucleus</keyword>
<evidence type="ECO:0000256" key="1">
    <source>
        <dbReference type="ARBA" id="ARBA00004123"/>
    </source>
</evidence>
<dbReference type="Proteomes" id="UP001162483">
    <property type="component" value="Unassembled WGS sequence"/>
</dbReference>
<keyword evidence="2" id="KW-0853">WD repeat</keyword>
<keyword evidence="6" id="KW-1185">Reference proteome</keyword>
<keyword evidence="3" id="KW-0677">Repeat</keyword>
<evidence type="ECO:0000256" key="3">
    <source>
        <dbReference type="ARBA" id="ARBA00022737"/>
    </source>
</evidence>
<dbReference type="EMBL" id="CATNWA010016468">
    <property type="protein sequence ID" value="CAI9592945.1"/>
    <property type="molecule type" value="Genomic_DNA"/>
</dbReference>
<dbReference type="InterPro" id="IPR001680">
    <property type="entry name" value="WD40_rpt"/>
</dbReference>
<comment type="caution">
    <text evidence="5">The sequence shown here is derived from an EMBL/GenBank/DDBJ whole genome shotgun (WGS) entry which is preliminary data.</text>
</comment>
<dbReference type="SUPFAM" id="SSF50978">
    <property type="entry name" value="WD40 repeat-like"/>
    <property type="match status" value="1"/>
</dbReference>
<name>A0ABN9F7C2_9NEOB</name>
<dbReference type="Gene3D" id="2.130.10.10">
    <property type="entry name" value="YVTN repeat-like/Quinoprotein amine dehydrogenase"/>
    <property type="match status" value="2"/>
</dbReference>
<dbReference type="InterPro" id="IPR015943">
    <property type="entry name" value="WD40/YVTN_repeat-like_dom_sf"/>
</dbReference>
<dbReference type="PANTHER" id="PTHR22652">
    <property type="entry name" value="NUCLEOPORIN NUP43"/>
    <property type="match status" value="1"/>
</dbReference>
<evidence type="ECO:0008006" key="7">
    <source>
        <dbReference type="Google" id="ProtNLM"/>
    </source>
</evidence>
<dbReference type="InterPro" id="IPR036322">
    <property type="entry name" value="WD40_repeat_dom_sf"/>
</dbReference>
<evidence type="ECO:0000256" key="2">
    <source>
        <dbReference type="ARBA" id="ARBA00022574"/>
    </source>
</evidence>
<protein>
    <recommendedName>
        <fullName evidence="7">Nucleoporin Nup43</fullName>
    </recommendedName>
</protein>
<dbReference type="PANTHER" id="PTHR22652:SF0">
    <property type="entry name" value="NUCLEOPORIN NUP43"/>
    <property type="match status" value="1"/>
</dbReference>
<dbReference type="SMART" id="SM00320">
    <property type="entry name" value="WD40"/>
    <property type="match status" value="6"/>
</dbReference>
<evidence type="ECO:0000313" key="5">
    <source>
        <dbReference type="EMBL" id="CAI9592945.1"/>
    </source>
</evidence>
<accession>A0ABN9F7C2</accession>
<organism evidence="5 6">
    <name type="scientific">Staurois parvus</name>
    <dbReference type="NCBI Taxonomy" id="386267"/>
    <lineage>
        <taxon>Eukaryota</taxon>
        <taxon>Metazoa</taxon>
        <taxon>Chordata</taxon>
        <taxon>Craniata</taxon>
        <taxon>Vertebrata</taxon>
        <taxon>Euteleostomi</taxon>
        <taxon>Amphibia</taxon>
        <taxon>Batrachia</taxon>
        <taxon>Anura</taxon>
        <taxon>Neobatrachia</taxon>
        <taxon>Ranoidea</taxon>
        <taxon>Ranidae</taxon>
        <taxon>Staurois</taxon>
    </lineage>
</organism>
<evidence type="ECO:0000256" key="4">
    <source>
        <dbReference type="ARBA" id="ARBA00023242"/>
    </source>
</evidence>
<sequence>MENIKAKFVSQKISKTRWRPEPASSLQQPDLFAAGSWDNEENKVSIWSTGEFGAINMDEDYVADIKLLCEIRHKGDVTDLQFLDQERIVTASSTGKVSIFRHHQTNETLSEKQKWEHAHRHVGSNGIGAPCTGIVCNSPEIVSVGEDGRINVFRADSKDLVRTIDDADSSAMHAVTFLRTTEILTVNSIGQLKMWDLRQQAMILHKYSLLWEVHFHPSKPDHIFTCSEDGSLWHWDASTDAADRPSFLLGGRGTSHLSRSTLGQSVNQSLMTPWLSSDPTKGRLEITNVMPSYTLSVNSLDVLGEYLVCGTDSESIYVSKNLFT</sequence>
<proteinExistence type="predicted"/>
<evidence type="ECO:0000313" key="6">
    <source>
        <dbReference type="Proteomes" id="UP001162483"/>
    </source>
</evidence>
<reference evidence="5" key="1">
    <citation type="submission" date="2023-05" db="EMBL/GenBank/DDBJ databases">
        <authorList>
            <person name="Stuckert A."/>
        </authorList>
    </citation>
    <scope>NUCLEOTIDE SEQUENCE</scope>
</reference>